<accession>A0A1F6DU38</accession>
<feature type="transmembrane region" description="Helical" evidence="1">
    <location>
        <begin position="6"/>
        <end position="25"/>
    </location>
</feature>
<reference evidence="2 3" key="1">
    <citation type="journal article" date="2016" name="Nat. Commun.">
        <title>Thousands of microbial genomes shed light on interconnected biogeochemical processes in an aquifer system.</title>
        <authorList>
            <person name="Anantharaman K."/>
            <person name="Brown C.T."/>
            <person name="Hug L.A."/>
            <person name="Sharon I."/>
            <person name="Castelle C.J."/>
            <person name="Probst A.J."/>
            <person name="Thomas B.C."/>
            <person name="Singh A."/>
            <person name="Wilkins M.J."/>
            <person name="Karaoz U."/>
            <person name="Brodie E.L."/>
            <person name="Williams K.H."/>
            <person name="Hubbard S.S."/>
            <person name="Banfield J.F."/>
        </authorList>
    </citation>
    <scope>NUCLEOTIDE SEQUENCE [LARGE SCALE GENOMIC DNA]</scope>
</reference>
<keyword evidence="1" id="KW-0472">Membrane</keyword>
<keyword evidence="1" id="KW-1133">Transmembrane helix</keyword>
<evidence type="ECO:0000313" key="2">
    <source>
        <dbReference type="EMBL" id="OGG64532.1"/>
    </source>
</evidence>
<sequence length="123" mass="13446">MNRNTLMISMVLVLLIASGAAFYFYQQANILKLETSTTVAPEEVTAITLKVGKLILLPDEIPTVATVSNPEKLKDQLFFARAKAGDKVLVYTIAKKVYLYDPVNNIIVNVAPLSVETMASTTP</sequence>
<dbReference type="STRING" id="1798494.A3C18_02550"/>
<evidence type="ECO:0000313" key="3">
    <source>
        <dbReference type="Proteomes" id="UP000178328"/>
    </source>
</evidence>
<proteinExistence type="predicted"/>
<protein>
    <submittedName>
        <fullName evidence="2">Uncharacterized protein</fullName>
    </submittedName>
</protein>
<evidence type="ECO:0000256" key="1">
    <source>
        <dbReference type="SAM" id="Phobius"/>
    </source>
</evidence>
<keyword evidence="1" id="KW-0812">Transmembrane</keyword>
<comment type="caution">
    <text evidence="2">The sequence shown here is derived from an EMBL/GenBank/DDBJ whole genome shotgun (WGS) entry which is preliminary data.</text>
</comment>
<dbReference type="AlphaFoldDB" id="A0A1F6DU38"/>
<dbReference type="Proteomes" id="UP000178328">
    <property type="component" value="Unassembled WGS sequence"/>
</dbReference>
<dbReference type="EMBL" id="MFLH01000019">
    <property type="protein sequence ID" value="OGG64532.1"/>
    <property type="molecule type" value="Genomic_DNA"/>
</dbReference>
<name>A0A1F6DU38_9BACT</name>
<organism evidence="2 3">
    <name type="scientific">Candidatus Kaiserbacteria bacterium RIFCSPHIGHO2_02_FULL_54_11b</name>
    <dbReference type="NCBI Taxonomy" id="1798494"/>
    <lineage>
        <taxon>Bacteria</taxon>
        <taxon>Candidatus Kaiseribacteriota</taxon>
    </lineage>
</organism>
<gene>
    <name evidence="2" type="ORF">A3C18_02550</name>
</gene>